<dbReference type="GO" id="GO:0000329">
    <property type="term" value="C:fungal-type vacuole membrane"/>
    <property type="evidence" value="ECO:0007669"/>
    <property type="project" value="TreeGrafter"/>
</dbReference>
<dbReference type="CDD" id="cd17300">
    <property type="entry name" value="PIPKc_PIKfyve"/>
    <property type="match status" value="1"/>
</dbReference>
<dbReference type="GO" id="GO:0010008">
    <property type="term" value="C:endosome membrane"/>
    <property type="evidence" value="ECO:0007669"/>
    <property type="project" value="TreeGrafter"/>
</dbReference>
<feature type="compositionally biased region" description="Polar residues" evidence="4">
    <location>
        <begin position="137"/>
        <end position="163"/>
    </location>
</feature>
<dbReference type="RefSeq" id="XP_066069747.1">
    <property type="nucleotide sequence ID" value="XM_066213650.1"/>
</dbReference>
<dbReference type="PANTHER" id="PTHR45748:SF7">
    <property type="entry name" value="1-PHOSPHATIDYLINOSITOL 3-PHOSPHATE 5-KINASE-RELATED"/>
    <property type="match status" value="1"/>
</dbReference>
<dbReference type="GO" id="GO:0000285">
    <property type="term" value="F:1-phosphatidylinositol-3-phosphate 5-kinase activity"/>
    <property type="evidence" value="ECO:0007669"/>
    <property type="project" value="InterPro"/>
</dbReference>
<dbReference type="InterPro" id="IPR027483">
    <property type="entry name" value="PInositol-4-P-4/5-kinase_C_sf"/>
</dbReference>
<evidence type="ECO:0000313" key="6">
    <source>
        <dbReference type="EMBL" id="WVN89047.1"/>
    </source>
</evidence>
<dbReference type="KEGG" id="cdep:91088473"/>
<dbReference type="Proteomes" id="UP000094043">
    <property type="component" value="Chromosome 5"/>
</dbReference>
<dbReference type="SUPFAM" id="SSF56104">
    <property type="entry name" value="SAICAR synthase-like"/>
    <property type="match status" value="1"/>
</dbReference>
<reference evidence="6" key="2">
    <citation type="journal article" date="2022" name="Elife">
        <title>Obligate sexual reproduction of a homothallic fungus closely related to the Cryptococcus pathogenic species complex.</title>
        <authorList>
            <person name="Passer A.R."/>
            <person name="Clancey S.A."/>
            <person name="Shea T."/>
            <person name="David-Palma M."/>
            <person name="Averette A.F."/>
            <person name="Boekhout T."/>
            <person name="Porcel B.M."/>
            <person name="Nowrousian M."/>
            <person name="Cuomo C.A."/>
            <person name="Sun S."/>
            <person name="Heitman J."/>
            <person name="Coelho M.A."/>
        </authorList>
    </citation>
    <scope>NUCLEOTIDE SEQUENCE</scope>
    <source>
        <strain evidence="6">CBS 7841</strain>
    </source>
</reference>
<keyword evidence="3" id="KW-0418">Kinase</keyword>
<reference evidence="6" key="3">
    <citation type="submission" date="2024-01" db="EMBL/GenBank/DDBJ databases">
        <authorList>
            <person name="Coelho M.A."/>
            <person name="David-Palma M."/>
            <person name="Shea T."/>
            <person name="Sun S."/>
            <person name="Cuomo C.A."/>
            <person name="Heitman J."/>
        </authorList>
    </citation>
    <scope>NUCLEOTIDE SEQUENCE</scope>
    <source>
        <strain evidence="6">CBS 7841</strain>
    </source>
</reference>
<feature type="region of interest" description="Disordered" evidence="4">
    <location>
        <begin position="1242"/>
        <end position="1279"/>
    </location>
</feature>
<gene>
    <name evidence="6" type="ORF">L203_104263</name>
</gene>
<sequence>MSNQLPPRCDSNGLPPRYLAHLRTLLHQWLQQQFLQGDKSWSTDRLAELERAIWEGAVLTHPAKDSQREHGLLEQDWKYWVKGSAARKRLWHDHLQKQQAEQRAREIVCQEKERGKGKGSRKSPLNEADRGRLGIPSSLQTVSPASTPSRQSTRASSIVSADRQSNRREAEGSLTSRDKDKIRHENIKTDDEKQLREWCQVVSTLEGFQKLSMLKGEDWEDVNVDFFPKSTIQDIPGAFPQSGLDHPHTFDISSSAPSNAFSELGLPSDSPSKTQKSIENVRDLIKPIVCLHFPSSDGEDFDGKHHRVDGSLSTIRLRRDLSLSHRSSSSINSTHKRWWSSSGSKWSDLLPDRHTEDELIQIDFVEGQFALPTSVQESPRGSLRIKRRSSHIGTRRHSLFSALQTVPTSHVSSSILPSIASTPDDCPSSGSDTEIDDGDSTAWSGTQHDAHRDRKGMSLVISGAEDDIPRQEAAEGKIGVVGGTVVILGLTEEEDKRAVGRVMELLIYTITTMTLELDLLDAFQIPREPYVPPLLSKSPYPNATFRQSMDLLTRDKSLSLNEKKEKMSFLARLGKDTKGVFEGLLGRNRSLRRKDHSRNRPSSVAVHISPPLAILENPSISPQPISAALSEHNTTNQPYFSLFNPDSVPSPNNHHLVTLETLQKLIHSTTPGMVFPMPAILLRVKEDRIRREKAELEMRDPSEVTIDVSSGIGTKTKLELGTTIKDDPLRGRALAYRPGGQLRSGLNSLANGLDTFDGWIRLQRLFALYCVLLPPSQAHDHLEREEKRDERGAEEKVDETDVRQKEFMICQAPRPYPLPATLSIFEYLHSLQDELDEENLLCPRIGCGAEGKDHTRLFLHAGVQISVKVTDFVVKPAHDGKDVRSWVECCICRQKCNEKRLSEAAGHYPWGKLLELLIYTTILQPPICPHASSQHTFIHCFRTSSFTVNLSASSLDLFDMRFPKLQVGPNVTKRKGDKEWVLGTFDELANDEAGHTIKEKEEMAVTKDIHAFYDTLDTELGVLRKKSEKEHEITRESETDTKGLGLQETLDTLSSLSASFATSKSFLVSSLTVLATTNSMPSSQLNDIRIAFVCEIEKALTALEAWQKKYMGQSELGEIKDKVPEYAKENGRVHALPGSRLLIKEDEPASVIAYTLSSLAYFAELTKSRATGDSSHTQSPVVTVAFAKNVSVDTSTTSAITTDPVTSASTATHKWTTKIEQRDSPRDILSLRSIVKVKSDASMALDKSKSAPSPVSLTNPIPSTEVSLEQVEGVSEQGDRMEEIVKTISRATGQDQVLSSTTSHQGSLRRASLTESDKSSISYAWSAPRGQKRDDVPPSSFRLQSGRSVSSSGVMRHNAPSTSRETRFNGAKFLTVGGTPSKSSSLTINDSGWGSVTSSLANSVSSLWKFGSEVGETISSIRMRGTDRSLQSFIGPLSSMDNSLSMVEPRPHLHFTYILPDRLRLSCVVYFAQAFDSLRRRCAVDKIMVESLARTDVWDAQGGKSKAGFWMTRDKRFIVKELVSKWIVSDMHALLEISPAYFHFMAGTHNKATSLAKIVGFYTVTIKDLQSGQKRQLNLLVMENLFYNQNIVKTFDLKGIEGRRLVKKTDVDGRPDKVSKTLFDADWLEGIQKKLILFQPHAKRILLDAISLDTKFLSSQSIMDYSLLIGVDVSSNSHSLIVGLVDAIGSFNLFKTIESRGKMALNRGGDVTIIPPNQYRQRFQNAIKHYFIACPDKWSKFFRNREIYDVPSIL</sequence>
<feature type="compositionally biased region" description="Polar residues" evidence="4">
    <location>
        <begin position="1293"/>
        <end position="1306"/>
    </location>
</feature>
<dbReference type="PROSITE" id="PS51455">
    <property type="entry name" value="PIPK"/>
    <property type="match status" value="1"/>
</dbReference>
<name>A0AAJ8JV68_9TREE</name>
<keyword evidence="7" id="KW-1185">Reference proteome</keyword>
<feature type="region of interest" description="Disordered" evidence="4">
    <location>
        <begin position="780"/>
        <end position="799"/>
    </location>
</feature>
<reference evidence="6" key="1">
    <citation type="submission" date="2016-06" db="EMBL/GenBank/DDBJ databases">
        <authorList>
            <person name="Cuomo C."/>
            <person name="Litvintseva A."/>
            <person name="Heitman J."/>
            <person name="Chen Y."/>
            <person name="Sun S."/>
            <person name="Springer D."/>
            <person name="Dromer F."/>
            <person name="Young S."/>
            <person name="Zeng Q."/>
            <person name="Chapman S."/>
            <person name="Gujja S."/>
            <person name="Saif S."/>
            <person name="Birren B."/>
        </authorList>
    </citation>
    <scope>NUCLEOTIDE SEQUENCE</scope>
    <source>
        <strain evidence="6">CBS 7841</strain>
    </source>
</reference>
<dbReference type="PANTHER" id="PTHR45748">
    <property type="entry name" value="1-PHOSPHATIDYLINOSITOL 3-PHOSPHATE 5-KINASE-RELATED"/>
    <property type="match status" value="1"/>
</dbReference>
<dbReference type="InterPro" id="IPR027484">
    <property type="entry name" value="PInositol-4-P-5-kinase_N"/>
</dbReference>
<feature type="compositionally biased region" description="Polar residues" evidence="4">
    <location>
        <begin position="1250"/>
        <end position="1267"/>
    </location>
</feature>
<dbReference type="Pfam" id="PF01504">
    <property type="entry name" value="PIP5K"/>
    <property type="match status" value="1"/>
</dbReference>
<keyword evidence="1 3" id="KW-0547">Nucleotide-binding</keyword>
<evidence type="ECO:0000256" key="3">
    <source>
        <dbReference type="PROSITE-ProRule" id="PRU00781"/>
    </source>
</evidence>
<dbReference type="GeneID" id="91088473"/>
<dbReference type="GO" id="GO:0046854">
    <property type="term" value="P:phosphatidylinositol phosphate biosynthetic process"/>
    <property type="evidence" value="ECO:0007669"/>
    <property type="project" value="TreeGrafter"/>
</dbReference>
<dbReference type="InterPro" id="IPR002498">
    <property type="entry name" value="PInositol-4-P-4/5-kinase_core"/>
</dbReference>
<dbReference type="Gene3D" id="3.30.800.10">
    <property type="entry name" value="Phosphatidylinositol Phosphate Kinase II Beta"/>
    <property type="match status" value="1"/>
</dbReference>
<keyword evidence="2 3" id="KW-0067">ATP-binding</keyword>
<keyword evidence="3" id="KW-0808">Transferase</keyword>
<feature type="domain" description="PIPK" evidence="5">
    <location>
        <begin position="1397"/>
        <end position="1731"/>
    </location>
</feature>
<organism evidence="6 7">
    <name type="scientific">Cryptococcus depauperatus CBS 7841</name>
    <dbReference type="NCBI Taxonomy" id="1295531"/>
    <lineage>
        <taxon>Eukaryota</taxon>
        <taxon>Fungi</taxon>
        <taxon>Dikarya</taxon>
        <taxon>Basidiomycota</taxon>
        <taxon>Agaricomycotina</taxon>
        <taxon>Tremellomycetes</taxon>
        <taxon>Tremellales</taxon>
        <taxon>Cryptococcaceae</taxon>
        <taxon>Cryptococcus</taxon>
    </lineage>
</organism>
<feature type="region of interest" description="Disordered" evidence="4">
    <location>
        <begin position="413"/>
        <end position="451"/>
    </location>
</feature>
<accession>A0AAJ8JV68</accession>
<feature type="region of interest" description="Disordered" evidence="4">
    <location>
        <begin position="1293"/>
        <end position="1369"/>
    </location>
</feature>
<feature type="region of interest" description="Disordered" evidence="4">
    <location>
        <begin position="110"/>
        <end position="188"/>
    </location>
</feature>
<evidence type="ECO:0000256" key="1">
    <source>
        <dbReference type="ARBA" id="ARBA00022741"/>
    </source>
</evidence>
<dbReference type="GO" id="GO:0005524">
    <property type="term" value="F:ATP binding"/>
    <property type="evidence" value="ECO:0007669"/>
    <property type="project" value="UniProtKB-UniRule"/>
</dbReference>
<dbReference type="EMBL" id="CP143788">
    <property type="protein sequence ID" value="WVN89047.1"/>
    <property type="molecule type" value="Genomic_DNA"/>
</dbReference>
<dbReference type="SMART" id="SM00330">
    <property type="entry name" value="PIPKc"/>
    <property type="match status" value="1"/>
</dbReference>
<evidence type="ECO:0000259" key="5">
    <source>
        <dbReference type="PROSITE" id="PS51455"/>
    </source>
</evidence>
<evidence type="ECO:0000313" key="7">
    <source>
        <dbReference type="Proteomes" id="UP000094043"/>
    </source>
</evidence>
<evidence type="ECO:0000256" key="4">
    <source>
        <dbReference type="SAM" id="MobiDB-lite"/>
    </source>
</evidence>
<feature type="compositionally biased region" description="Basic and acidic residues" evidence="4">
    <location>
        <begin position="164"/>
        <end position="188"/>
    </location>
</feature>
<evidence type="ECO:0000256" key="2">
    <source>
        <dbReference type="ARBA" id="ARBA00022840"/>
    </source>
</evidence>
<dbReference type="InterPro" id="IPR044769">
    <property type="entry name" value="PIKfyve_PIPKc"/>
</dbReference>
<dbReference type="FunFam" id="3.30.810.10:FF:000012">
    <property type="entry name" value="Phosphatidylinositol-4-phosphate 5-Kinase family protein"/>
    <property type="match status" value="1"/>
</dbReference>
<protein>
    <recommendedName>
        <fullName evidence="5">PIPK domain-containing protein</fullName>
    </recommendedName>
</protein>
<proteinExistence type="predicted"/>
<dbReference type="Gene3D" id="3.30.810.10">
    <property type="entry name" value="2-Layer Sandwich"/>
    <property type="match status" value="1"/>
</dbReference>
<feature type="compositionally biased region" description="Low complexity" evidence="4">
    <location>
        <begin position="1339"/>
        <end position="1354"/>
    </location>
</feature>